<organism evidence="3 4">
    <name type="scientific">Hathewaya histolytica</name>
    <name type="common">Clostridium histolyticum</name>
    <dbReference type="NCBI Taxonomy" id="1498"/>
    <lineage>
        <taxon>Bacteria</taxon>
        <taxon>Bacillati</taxon>
        <taxon>Bacillota</taxon>
        <taxon>Clostridia</taxon>
        <taxon>Eubacteriales</taxon>
        <taxon>Clostridiaceae</taxon>
        <taxon>Hathewaya</taxon>
    </lineage>
</organism>
<dbReference type="PANTHER" id="PTHR30404">
    <property type="entry name" value="N-ACETYLMURAMOYL-L-ALANINE AMIDASE"/>
    <property type="match status" value="1"/>
</dbReference>
<proteinExistence type="predicted"/>
<evidence type="ECO:0000256" key="1">
    <source>
        <dbReference type="ARBA" id="ARBA00022801"/>
    </source>
</evidence>
<dbReference type="GO" id="GO:0004040">
    <property type="term" value="F:amidase activity"/>
    <property type="evidence" value="ECO:0007669"/>
    <property type="project" value="InterPro"/>
</dbReference>
<reference evidence="3 4" key="1">
    <citation type="submission" date="2019-05" db="EMBL/GenBank/DDBJ databases">
        <authorList>
            <consortium name="Pathogen Informatics"/>
        </authorList>
    </citation>
    <scope>NUCLEOTIDE SEQUENCE [LARGE SCALE GENOMIC DNA]</scope>
    <source>
        <strain evidence="3 4">NCTC503</strain>
    </source>
</reference>
<dbReference type="Pfam" id="PF01520">
    <property type="entry name" value="Amidase_3"/>
    <property type="match status" value="1"/>
</dbReference>
<evidence type="ECO:0000313" key="4">
    <source>
        <dbReference type="Proteomes" id="UP000308489"/>
    </source>
</evidence>
<dbReference type="GO" id="GO:0030288">
    <property type="term" value="C:outer membrane-bounded periplasmic space"/>
    <property type="evidence" value="ECO:0007669"/>
    <property type="project" value="TreeGrafter"/>
</dbReference>
<dbReference type="AlphaFoldDB" id="A0A4U9RSF8"/>
<name>A0A4U9RSF8_HATHI</name>
<sequence>MKKIGIKIYSVFLSLFVISLIFTPQVAYGIETLKQSSVKVTLGNLKEGNTLEEGYIDGVIESANDLTSVSILINDSKLGDLNLKDKKAIERESKNLYITNFNYKFDISNFYSGQYNLKFMMKDDKGNTSEDIKSIKIKSKEPVQNDSIKVVKKNSRTLNYLQVSSSKTPIMGKAEITKGQAVTYLKNGNPNKSEDDIVYFVNSTWEEAEYEGIRPDVAFVQMMKETGYLKFGGDVGSDQNNFAGIGAVGGGAKGDSFPDIKTGIRAVVQHLKAYASKEPLKNKQVDPRYHLVEKGISPYVEGLSGKWASDLGYGEDIVKSINYVKTLQEFIQKATINYFKVYDGANEVKGNNYKYGKTYTLKASANADSKALYQFWLKDLRTNSWAILRDYNENPNFNWTAPTNGEKYLLGIHVKDMRSVNKTDNFRYDPIVLSPGKAKLNEFKVYDGANEVKGSNYKYGKTYTLKASANADSKVLYQFWLKDLRTNSWAILRDYNENPNFNWTAPTNGEKYLLGIHVKDKESPNRTDDFRYDPIVLSPGKAKLNEFKVYDGANEVKGNNYKSGKTYTLKASANADTKVLYQFWLKDLRTNSWAILRDYNENPNFNWTAPTNGEKYLLGIHVKDKGSRNRTDDFRYDSIVVSQGKAKLNYFKVYDGANEVKGNNYKSGKTYTLKASANADTKVLYQFWLKDLRTNSWAILRDYNENPNFNWTAPTNGEKYLLGIHVKDKGSRNRTDDFRYDPIVVSQGKAKLNYFKVYDGANEVKGNNYKSGKTYTLKASANADTKVLYQFWLKDLRTNSWAILRDYNENPNFNWTAPTNGEKYLLGIHVKDKGSRNRTDDFRYDPIVVSQGKAKLNYFKVYDGANEVKGNNYKSGKTYTLKASANADTKVLYQFWLKDLRTNSWAILRDYNENPNFNWTAPTNGEKYLLGIHVKDKGSRNRTDDFRYDPIVLSPGKAKLNEFKVYDGANEVKGSNYKGGKTYTLKASANADSKVLYQYWLKDLRTNSWAILRDYSESSNFNWTAPTSGGRYLLGIHVKDKGSRNRTDDFRYDPITIEASVARKLIVLDAGHGGKDPGAQAAGLKEAEINQNLTLKLGNKLKTMGYDVIYTRDYIPVNYREVREDLEARINVANSRKADLFISIHHDATPGGEGTSTHYSTYMPKLDTSGTVTIGDVIYDRTPCNEAIKSRELSKLIAKRLGNVGFKDRGAQDHNLYVTRNAIMPSVLIECGFIDNPRDRDKFMNSNTQNKMVDAIASSIADLF</sequence>
<dbReference type="InterPro" id="IPR002508">
    <property type="entry name" value="MurNAc-LAA_cat"/>
</dbReference>
<accession>A0A4U9RSF8</accession>
<dbReference type="EC" id="3.5.1.28" evidence="3"/>
<dbReference type="CDD" id="cd02696">
    <property type="entry name" value="MurNAc-LAA"/>
    <property type="match status" value="1"/>
</dbReference>
<dbReference type="SUPFAM" id="SSF53187">
    <property type="entry name" value="Zn-dependent exopeptidases"/>
    <property type="match status" value="1"/>
</dbReference>
<evidence type="ECO:0000313" key="3">
    <source>
        <dbReference type="EMBL" id="VTQ94496.1"/>
    </source>
</evidence>
<dbReference type="Proteomes" id="UP000308489">
    <property type="component" value="Chromosome 1"/>
</dbReference>
<dbReference type="GO" id="GO:0008745">
    <property type="term" value="F:N-acetylmuramoyl-L-alanine amidase activity"/>
    <property type="evidence" value="ECO:0007669"/>
    <property type="project" value="UniProtKB-EC"/>
</dbReference>
<dbReference type="Pfam" id="PF01832">
    <property type="entry name" value="Glucosaminidase"/>
    <property type="match status" value="1"/>
</dbReference>
<keyword evidence="1 3" id="KW-0378">Hydrolase</keyword>
<dbReference type="Gene3D" id="3.40.630.40">
    <property type="entry name" value="Zn-dependent exopeptidases"/>
    <property type="match status" value="1"/>
</dbReference>
<dbReference type="OrthoDB" id="9763643at2"/>
<dbReference type="KEGG" id="hhw:NCTC503_02334"/>
<evidence type="ECO:0000259" key="2">
    <source>
        <dbReference type="SMART" id="SM00646"/>
    </source>
</evidence>
<dbReference type="EMBL" id="LR590481">
    <property type="protein sequence ID" value="VTQ94496.1"/>
    <property type="molecule type" value="Genomic_DNA"/>
</dbReference>
<dbReference type="InterPro" id="IPR002901">
    <property type="entry name" value="MGlyc_endo_b_GlcNAc-like_dom"/>
</dbReference>
<dbReference type="InterPro" id="IPR050695">
    <property type="entry name" value="N-acetylmuramoyl_amidase_3"/>
</dbReference>
<feature type="domain" description="MurNAc-LAA" evidence="2">
    <location>
        <begin position="1130"/>
        <end position="1261"/>
    </location>
</feature>
<dbReference type="PANTHER" id="PTHR30404:SF0">
    <property type="entry name" value="N-ACETYLMURAMOYL-L-ALANINE AMIDASE AMIC"/>
    <property type="match status" value="1"/>
</dbReference>
<keyword evidence="4" id="KW-1185">Reference proteome</keyword>
<gene>
    <name evidence="3" type="primary">amiC_1</name>
    <name evidence="3" type="ORF">NCTC503_02334</name>
</gene>
<protein>
    <submittedName>
        <fullName evidence="3">N-acetylmuramoyl-L-alanine amidase</fullName>
        <ecNumber evidence="3">3.5.1.28</ecNumber>
    </submittedName>
</protein>
<dbReference type="RefSeq" id="WP_138210869.1">
    <property type="nucleotide sequence ID" value="NZ_LR590481.1"/>
</dbReference>
<dbReference type="GO" id="GO:0009253">
    <property type="term" value="P:peptidoglycan catabolic process"/>
    <property type="evidence" value="ECO:0007669"/>
    <property type="project" value="InterPro"/>
</dbReference>
<dbReference type="SMART" id="SM00646">
    <property type="entry name" value="Ami_3"/>
    <property type="match status" value="1"/>
</dbReference>